<evidence type="ECO:0000256" key="6">
    <source>
        <dbReference type="ARBA" id="ARBA00022695"/>
    </source>
</evidence>
<dbReference type="EMBL" id="LBZW01000026">
    <property type="protein sequence ID" value="KKR78760.1"/>
    <property type="molecule type" value="Genomic_DNA"/>
</dbReference>
<name>A0A0G0W3J3_9BACT</name>
<dbReference type="FunFam" id="3.90.550.10:FF:000003">
    <property type="entry name" value="2-C-methyl-D-erythritol 4-phosphate cytidylyltransferase"/>
    <property type="match status" value="1"/>
</dbReference>
<comment type="cofactor">
    <cofactor evidence="2">
        <name>a divalent metal cation</name>
        <dbReference type="ChEBI" id="CHEBI:60240"/>
    </cofactor>
</comment>
<dbReference type="Pfam" id="PF02542">
    <property type="entry name" value="YgbB"/>
    <property type="match status" value="1"/>
</dbReference>
<keyword evidence="8" id="KW-0414">Isoprene biosynthesis</keyword>
<evidence type="ECO:0000256" key="9">
    <source>
        <dbReference type="ARBA" id="ARBA00023239"/>
    </source>
</evidence>
<dbReference type="Pfam" id="PF01128">
    <property type="entry name" value="IspD"/>
    <property type="match status" value="1"/>
</dbReference>
<dbReference type="NCBIfam" id="TIGR00453">
    <property type="entry name" value="ispD"/>
    <property type="match status" value="1"/>
</dbReference>
<dbReference type="HAMAP" id="MF_00108">
    <property type="entry name" value="IspD"/>
    <property type="match status" value="1"/>
</dbReference>
<dbReference type="AlphaFoldDB" id="A0A0G0W3J3"/>
<dbReference type="GO" id="GO:0008685">
    <property type="term" value="F:2-C-methyl-D-erythritol 2,4-cyclodiphosphate synthase activity"/>
    <property type="evidence" value="ECO:0007669"/>
    <property type="project" value="UniProtKB-EC"/>
</dbReference>
<dbReference type="SUPFAM" id="SSF69765">
    <property type="entry name" value="IpsF-like"/>
    <property type="match status" value="1"/>
</dbReference>
<evidence type="ECO:0000256" key="1">
    <source>
        <dbReference type="ARBA" id="ARBA00000200"/>
    </source>
</evidence>
<reference evidence="12 13" key="1">
    <citation type="journal article" date="2015" name="Nature">
        <title>rRNA introns, odd ribosomes, and small enigmatic genomes across a large radiation of phyla.</title>
        <authorList>
            <person name="Brown C.T."/>
            <person name="Hug L.A."/>
            <person name="Thomas B.C."/>
            <person name="Sharon I."/>
            <person name="Castelle C.J."/>
            <person name="Singh A."/>
            <person name="Wilkins M.J."/>
            <person name="Williams K.H."/>
            <person name="Banfield J.F."/>
        </authorList>
    </citation>
    <scope>NUCLEOTIDE SEQUENCE [LARGE SCALE GENOMIC DNA]</scope>
</reference>
<evidence type="ECO:0000256" key="4">
    <source>
        <dbReference type="ARBA" id="ARBA00012579"/>
    </source>
</evidence>
<evidence type="ECO:0000259" key="11">
    <source>
        <dbReference type="Pfam" id="PF02542"/>
    </source>
</evidence>
<dbReference type="PROSITE" id="PS01350">
    <property type="entry name" value="ISPF"/>
    <property type="match status" value="1"/>
</dbReference>
<keyword evidence="7" id="KW-0479">Metal-binding</keyword>
<dbReference type="Proteomes" id="UP000034749">
    <property type="component" value="Unassembled WGS sequence"/>
</dbReference>
<protein>
    <recommendedName>
        <fullName evidence="4">2-C-methyl-D-erythritol 2,4-cyclodiphosphate synthase</fullName>
        <ecNumber evidence="4">4.6.1.12</ecNumber>
    </recommendedName>
</protein>
<evidence type="ECO:0000256" key="7">
    <source>
        <dbReference type="ARBA" id="ARBA00022723"/>
    </source>
</evidence>
<dbReference type="CDD" id="cd00554">
    <property type="entry name" value="MECDP_synthase"/>
    <property type="match status" value="1"/>
</dbReference>
<feature type="non-terminal residue" evidence="12">
    <location>
        <position position="375"/>
    </location>
</feature>
<dbReference type="NCBIfam" id="TIGR00151">
    <property type="entry name" value="ispF"/>
    <property type="match status" value="1"/>
</dbReference>
<dbReference type="SUPFAM" id="SSF53448">
    <property type="entry name" value="Nucleotide-diphospho-sugar transferases"/>
    <property type="match status" value="1"/>
</dbReference>
<organism evidence="12 13">
    <name type="scientific">Candidatus Nomurabacteria bacterium GW2011_GWA2_40_9</name>
    <dbReference type="NCBI Taxonomy" id="1618734"/>
    <lineage>
        <taxon>Bacteria</taxon>
        <taxon>Candidatus Nomuraibacteriota</taxon>
    </lineage>
</organism>
<dbReference type="InterPro" id="IPR036571">
    <property type="entry name" value="MECDP_synthase_sf"/>
</dbReference>
<comment type="caution">
    <text evidence="12">The sequence shown here is derived from an EMBL/GenBank/DDBJ whole genome shotgun (WGS) entry which is preliminary data.</text>
</comment>
<dbReference type="InterPro" id="IPR020555">
    <property type="entry name" value="MECDP_synthase_CS"/>
</dbReference>
<proteinExistence type="inferred from homology"/>
<evidence type="ECO:0000256" key="8">
    <source>
        <dbReference type="ARBA" id="ARBA00023229"/>
    </source>
</evidence>
<evidence type="ECO:0000256" key="3">
    <source>
        <dbReference type="ARBA" id="ARBA00004709"/>
    </source>
</evidence>
<dbReference type="GO" id="GO:0016114">
    <property type="term" value="P:terpenoid biosynthetic process"/>
    <property type="evidence" value="ECO:0007669"/>
    <property type="project" value="InterPro"/>
</dbReference>
<comment type="catalytic activity">
    <reaction evidence="1">
        <text>4-CDP-2-C-methyl-D-erythritol 2-phosphate = 2-C-methyl-D-erythritol 2,4-cyclic diphosphate + CMP</text>
        <dbReference type="Rhea" id="RHEA:23864"/>
        <dbReference type="ChEBI" id="CHEBI:57919"/>
        <dbReference type="ChEBI" id="CHEBI:58483"/>
        <dbReference type="ChEBI" id="CHEBI:60377"/>
        <dbReference type="EC" id="4.6.1.12"/>
    </reaction>
</comment>
<dbReference type="GO" id="GO:0046872">
    <property type="term" value="F:metal ion binding"/>
    <property type="evidence" value="ECO:0007669"/>
    <property type="project" value="UniProtKB-KW"/>
</dbReference>
<sequence length="375" mass="42033">MNFAIIVAAGKGKRMKSGENKVFLDLLNKPMLYYSLKVFQDCSEINEIIIVAQKNDFRKINEIKNKYSFAKIKNIVEGGKERQDSVYNGLMSIKNAKNDDIIVVHNGSNPLIRENEIISCISSAKKYGAAVCCFPLKDTIKKINNDFVEKTIDRTGVYQMQTPQAIKYGLFIEGYNNVKKRKLKITDDVAVVESLNKKVNIVECSYENVKITTRDDLKIAEGILMKRNNINSNFRVGFGQDSHAFSKDKSKKLILGGYIIPNETGLEADSDGDLILHALFNAISSAIGERGLGYYSNPMCKNGITDSREYLKVILKKLKDRNMKLNNLSISIEASKPRLEKHTGKIIESLSKILSLNKENIGITYTSGDNLTSFG</sequence>
<feature type="domain" description="2-C-methyl-D-erythritol 2,4-cyclodiphosphate synthase" evidence="11">
    <location>
        <begin position="234"/>
        <end position="375"/>
    </location>
</feature>
<dbReference type="Gene3D" id="3.30.1330.50">
    <property type="entry name" value="2-C-methyl-D-erythritol 2,4-cyclodiphosphate synthase"/>
    <property type="match status" value="1"/>
</dbReference>
<evidence type="ECO:0000313" key="13">
    <source>
        <dbReference type="Proteomes" id="UP000034749"/>
    </source>
</evidence>
<dbReference type="InterPro" id="IPR003526">
    <property type="entry name" value="MECDP_synthase"/>
</dbReference>
<keyword evidence="6 12" id="KW-0548">Nucleotidyltransferase</keyword>
<dbReference type="Gene3D" id="3.90.550.10">
    <property type="entry name" value="Spore Coat Polysaccharide Biosynthesis Protein SpsA, Chain A"/>
    <property type="match status" value="1"/>
</dbReference>
<dbReference type="CDD" id="cd02516">
    <property type="entry name" value="CDP-ME_synthetase"/>
    <property type="match status" value="1"/>
</dbReference>
<evidence type="ECO:0000256" key="2">
    <source>
        <dbReference type="ARBA" id="ARBA00001968"/>
    </source>
</evidence>
<dbReference type="PANTHER" id="PTHR32125">
    <property type="entry name" value="2-C-METHYL-D-ERYTHRITOL 4-PHOSPHATE CYTIDYLYLTRANSFERASE, CHLOROPLASTIC"/>
    <property type="match status" value="1"/>
</dbReference>
<evidence type="ECO:0000256" key="5">
    <source>
        <dbReference type="ARBA" id="ARBA00022679"/>
    </source>
</evidence>
<dbReference type="UniPathway" id="UPA00056">
    <property type="reaction ID" value="UER00095"/>
</dbReference>
<keyword evidence="10" id="KW-0511">Multifunctional enzyme</keyword>
<dbReference type="InterPro" id="IPR029044">
    <property type="entry name" value="Nucleotide-diphossugar_trans"/>
</dbReference>
<dbReference type="InterPro" id="IPR001228">
    <property type="entry name" value="IspD"/>
</dbReference>
<dbReference type="GO" id="GO:0019288">
    <property type="term" value="P:isopentenyl diphosphate biosynthetic process, methylerythritol 4-phosphate pathway"/>
    <property type="evidence" value="ECO:0007669"/>
    <property type="project" value="UniProtKB-UniPathway"/>
</dbReference>
<keyword evidence="9" id="KW-0456">Lyase</keyword>
<gene>
    <name evidence="12" type="ORF">UU24_C0026G0001</name>
</gene>
<dbReference type="EC" id="4.6.1.12" evidence="4"/>
<dbReference type="InterPro" id="IPR050088">
    <property type="entry name" value="IspD/TarI_cytidylyltransf_bact"/>
</dbReference>
<evidence type="ECO:0000313" key="12">
    <source>
        <dbReference type="EMBL" id="KKR78760.1"/>
    </source>
</evidence>
<comment type="pathway">
    <text evidence="3">Isoprenoid biosynthesis; isopentenyl diphosphate biosynthesis via DXP pathway; isopentenyl diphosphate from 1-deoxy-D-xylulose 5-phosphate: step 4/6.</text>
</comment>
<accession>A0A0G0W3J3</accession>
<dbReference type="GO" id="GO:0050518">
    <property type="term" value="F:2-C-methyl-D-erythritol 4-phosphate cytidylyltransferase activity"/>
    <property type="evidence" value="ECO:0007669"/>
    <property type="project" value="InterPro"/>
</dbReference>
<keyword evidence="5 12" id="KW-0808">Transferase</keyword>
<evidence type="ECO:0000256" key="10">
    <source>
        <dbReference type="ARBA" id="ARBA00023268"/>
    </source>
</evidence>
<dbReference type="InterPro" id="IPR034683">
    <property type="entry name" value="IspD/TarI"/>
</dbReference>
<dbReference type="PANTHER" id="PTHR32125:SF4">
    <property type="entry name" value="2-C-METHYL-D-ERYTHRITOL 4-PHOSPHATE CYTIDYLYLTRANSFERASE, CHLOROPLASTIC"/>
    <property type="match status" value="1"/>
</dbReference>